<organism evidence="2 3">
    <name type="scientific">Apiospora kogelbergensis</name>
    <dbReference type="NCBI Taxonomy" id="1337665"/>
    <lineage>
        <taxon>Eukaryota</taxon>
        <taxon>Fungi</taxon>
        <taxon>Dikarya</taxon>
        <taxon>Ascomycota</taxon>
        <taxon>Pezizomycotina</taxon>
        <taxon>Sordariomycetes</taxon>
        <taxon>Xylariomycetidae</taxon>
        <taxon>Amphisphaeriales</taxon>
        <taxon>Apiosporaceae</taxon>
        <taxon>Apiospora</taxon>
    </lineage>
</organism>
<evidence type="ECO:0008006" key="4">
    <source>
        <dbReference type="Google" id="ProtNLM"/>
    </source>
</evidence>
<keyword evidence="1" id="KW-0732">Signal</keyword>
<evidence type="ECO:0000313" key="3">
    <source>
        <dbReference type="Proteomes" id="UP001392437"/>
    </source>
</evidence>
<evidence type="ECO:0000256" key="1">
    <source>
        <dbReference type="SAM" id="SignalP"/>
    </source>
</evidence>
<feature type="signal peptide" evidence="1">
    <location>
        <begin position="1"/>
        <end position="19"/>
    </location>
</feature>
<keyword evidence="3" id="KW-1185">Reference proteome</keyword>
<comment type="caution">
    <text evidence="2">The sequence shown here is derived from an EMBL/GenBank/DDBJ whole genome shotgun (WGS) entry which is preliminary data.</text>
</comment>
<feature type="chain" id="PRO_5043530591" description="Glycoside hydrolase family 71 protein" evidence="1">
    <location>
        <begin position="20"/>
        <end position="456"/>
    </location>
</feature>
<sequence length="456" mass="50698">MFFRNALAVAAALAPLASARDAFAHYMAQGMSQADAKLDVADAQYAGISAFAINLNSGDVNQPWAKDSIEYLCKAAEDSQTAGKYFAIFFSMDIWNSNNADAFKPLLNTYMNRGCHYKYDNKYFLSTFNAGSTSNTYWSSFFSTLSKKRNQIYFVPNFDNTDGYYGSDANWWNYWGKTVDGLFTWETVWPSAAGEVTIDRDNKVAQGAVDHSKSYMVGLSSLQYKHWDKGNNEHEHRYRRGLDTLPKRMEQILGMSPKAEFAETITWNDAGESHYIGTLHKQGVGAFWGYANNDEYRHTAWQPLVKSFNVAFKAGLPASGMRPVNGDDITGALWHRAFLKSSSCASDPWGKPNNWGWAKDTVNWAVVMPDNISGARVQVYSGGNQIYSGPVQPGLNYGSVENMVAGPQYVEVVRSVNGGTQQLYSKTSHVAVTANPKDNICNYNYVVDNLLKGGPN</sequence>
<dbReference type="Pfam" id="PF03659">
    <property type="entry name" value="Glyco_hydro_71"/>
    <property type="match status" value="1"/>
</dbReference>
<dbReference type="Gene3D" id="3.20.20.80">
    <property type="entry name" value="Glycosidases"/>
    <property type="match status" value="1"/>
</dbReference>
<dbReference type="Proteomes" id="UP001392437">
    <property type="component" value="Unassembled WGS sequence"/>
</dbReference>
<name>A0AAW0QRZ3_9PEZI</name>
<dbReference type="CDD" id="cd11577">
    <property type="entry name" value="GH71"/>
    <property type="match status" value="1"/>
</dbReference>
<reference evidence="2 3" key="1">
    <citation type="submission" date="2023-01" db="EMBL/GenBank/DDBJ databases">
        <title>Analysis of 21 Apiospora genomes using comparative genomics revels a genus with tremendous synthesis potential of carbohydrate active enzymes and secondary metabolites.</title>
        <authorList>
            <person name="Sorensen T."/>
        </authorList>
    </citation>
    <scope>NUCLEOTIDE SEQUENCE [LARGE SCALE GENOMIC DNA]</scope>
    <source>
        <strain evidence="2 3">CBS 117206</strain>
    </source>
</reference>
<dbReference type="AlphaFoldDB" id="A0AAW0QRZ3"/>
<dbReference type="InterPro" id="IPR005197">
    <property type="entry name" value="Glyco_hydro_71"/>
</dbReference>
<dbReference type="GO" id="GO:0051118">
    <property type="term" value="F:glucan endo-1,3-alpha-glucosidase activity"/>
    <property type="evidence" value="ECO:0007669"/>
    <property type="project" value="InterPro"/>
</dbReference>
<evidence type="ECO:0000313" key="2">
    <source>
        <dbReference type="EMBL" id="KAK8102019.1"/>
    </source>
</evidence>
<protein>
    <recommendedName>
        <fullName evidence="4">Glycoside hydrolase family 71 protein</fullName>
    </recommendedName>
</protein>
<dbReference type="EMBL" id="JAQQWP010000009">
    <property type="protein sequence ID" value="KAK8102019.1"/>
    <property type="molecule type" value="Genomic_DNA"/>
</dbReference>
<accession>A0AAW0QRZ3</accession>
<gene>
    <name evidence="2" type="ORF">PG999_012393</name>
</gene>
<proteinExistence type="predicted"/>